<keyword evidence="2" id="KW-0276">Fatty acid metabolism</keyword>
<keyword evidence="3" id="KW-0443">Lipid metabolism</keyword>
<dbReference type="RefSeq" id="XP_004638147.1">
    <property type="nucleotide sequence ID" value="XM_004638090.2"/>
</dbReference>
<dbReference type="SUPFAM" id="SSF53474">
    <property type="entry name" value="alpha/beta-Hydrolases"/>
    <property type="match status" value="1"/>
</dbReference>
<organism evidence="7 8">
    <name type="scientific">Octodon degus</name>
    <name type="common">Degu</name>
    <name type="synonym">Sciurus degus</name>
    <dbReference type="NCBI Taxonomy" id="10160"/>
    <lineage>
        <taxon>Eukaryota</taxon>
        <taxon>Metazoa</taxon>
        <taxon>Chordata</taxon>
        <taxon>Craniata</taxon>
        <taxon>Vertebrata</taxon>
        <taxon>Euteleostomi</taxon>
        <taxon>Mammalia</taxon>
        <taxon>Eutheria</taxon>
        <taxon>Euarchontoglires</taxon>
        <taxon>Glires</taxon>
        <taxon>Rodentia</taxon>
        <taxon>Hystricomorpha</taxon>
        <taxon>Octodontidae</taxon>
        <taxon>Octodon</taxon>
    </lineage>
</organism>
<dbReference type="FunFam" id="3.40.50.1820:FF:000024">
    <property type="entry name" value="acyl-coenzyme A thioesterase 4"/>
    <property type="match status" value="1"/>
</dbReference>
<proteinExistence type="inferred from homology"/>
<comment type="similarity">
    <text evidence="1">Belongs to the C/M/P thioester hydrolase family.</text>
</comment>
<dbReference type="Proteomes" id="UP000515203">
    <property type="component" value="Unplaced"/>
</dbReference>
<dbReference type="GeneID" id="101572569"/>
<dbReference type="Gene3D" id="3.40.50.1820">
    <property type="entry name" value="alpha/beta hydrolase"/>
    <property type="match status" value="1"/>
</dbReference>
<dbReference type="GO" id="GO:0047617">
    <property type="term" value="F:fatty acyl-CoA hydrolase activity"/>
    <property type="evidence" value="ECO:0007669"/>
    <property type="project" value="TreeGrafter"/>
</dbReference>
<protein>
    <submittedName>
        <fullName evidence="8">Bile acid-CoA:amino acid N-acyltransferase</fullName>
    </submittedName>
</protein>
<feature type="active site" description="Charge relay system" evidence="4">
    <location>
        <position position="362"/>
    </location>
</feature>
<dbReference type="InterPro" id="IPR029058">
    <property type="entry name" value="AB_hydrolase_fold"/>
</dbReference>
<dbReference type="Gene3D" id="2.60.40.2240">
    <property type="entry name" value="Acyl-CoA thioester hydrolase/BAAT N-terminal domain"/>
    <property type="match status" value="1"/>
</dbReference>
<reference evidence="8" key="1">
    <citation type="submission" date="2025-08" db="UniProtKB">
        <authorList>
            <consortium name="RefSeq"/>
        </authorList>
    </citation>
    <scope>IDENTIFICATION</scope>
</reference>
<gene>
    <name evidence="8" type="primary">Baat</name>
</gene>
<dbReference type="InterPro" id="IPR016662">
    <property type="entry name" value="Acyl-CoA_thioEstase_long-chain"/>
</dbReference>
<dbReference type="PIRSF" id="PIRSF016521">
    <property type="entry name" value="Acyl-CoA_hydro"/>
    <property type="match status" value="1"/>
</dbReference>
<evidence type="ECO:0000259" key="5">
    <source>
        <dbReference type="Pfam" id="PF04775"/>
    </source>
</evidence>
<feature type="domain" description="Acyl-CoA thioester hydrolase/bile acid-CoA amino acid N-acetyltransferase" evidence="5">
    <location>
        <begin position="14"/>
        <end position="144"/>
    </location>
</feature>
<accession>A0A6P3FET9</accession>
<dbReference type="GO" id="GO:0006637">
    <property type="term" value="P:acyl-CoA metabolic process"/>
    <property type="evidence" value="ECO:0007669"/>
    <property type="project" value="InterPro"/>
</dbReference>
<dbReference type="FunCoup" id="A0A6P3FET9">
    <property type="interactions" value="220"/>
</dbReference>
<dbReference type="InterPro" id="IPR014940">
    <property type="entry name" value="BAAT_C"/>
</dbReference>
<evidence type="ECO:0000256" key="4">
    <source>
        <dbReference type="PIRSR" id="PIRSR016521-1"/>
    </source>
</evidence>
<feature type="active site" description="Charge relay system" evidence="4">
    <location>
        <position position="235"/>
    </location>
</feature>
<dbReference type="OrthoDB" id="6347013at2759"/>
<dbReference type="FunFam" id="2.60.40.2240:FF:000001">
    <property type="entry name" value="acyl-coenzyme A thioesterase 4"/>
    <property type="match status" value="1"/>
</dbReference>
<dbReference type="CTD" id="570"/>
<dbReference type="InterPro" id="IPR042490">
    <property type="entry name" value="Thio_Ohase/BAAT_N"/>
</dbReference>
<evidence type="ECO:0000313" key="7">
    <source>
        <dbReference type="Proteomes" id="UP000515203"/>
    </source>
</evidence>
<evidence type="ECO:0000256" key="3">
    <source>
        <dbReference type="ARBA" id="ARBA00023098"/>
    </source>
</evidence>
<name>A0A6P3FET9_OCTDE</name>
<evidence type="ECO:0000256" key="2">
    <source>
        <dbReference type="ARBA" id="ARBA00022832"/>
    </source>
</evidence>
<dbReference type="GO" id="GO:0006631">
    <property type="term" value="P:fatty acid metabolic process"/>
    <property type="evidence" value="ECO:0007669"/>
    <property type="project" value="UniProtKB-KW"/>
</dbReference>
<keyword evidence="7" id="KW-1185">Reference proteome</keyword>
<evidence type="ECO:0000259" key="6">
    <source>
        <dbReference type="Pfam" id="PF08840"/>
    </source>
</evidence>
<sequence>MVQLTATPLSALVDEPVHIRVTGLSPFQVVCLQASVKDEKDLMYFSEACYKANEAGEVDLKRDASLGGDYVGVHPMGLFWSLKPEKMLSRLIKKEVMTRPLQVQLKLCEPYFPVKYVSPSAPLASLTLERWYVAPGVQRIQVREGRLRGALFLPPGEGRFPGVIDLFGSTGGLLEFRASLLASHGFASLALAYWAYDDLPAQLETVDLDYFEEATNFLLRHPKVLGPGVGIVSVCKGAEIGLSMAIHLKQITAAVLINGPNFVISAPQIYHGQVIQPAVCAIEYKHINAMGLAEFYQVYTENKNENSQFFLPIEKAQGHFLFIVGEEDKNLNSKVHAAQATEQLRRNGKKNWMLLSYPGAGHLIEPPYSPLCCASRIPYVVPAIHWGGEVIPHAAAQEHAWKEIQKFLRKHLIPGETSLL</sequence>
<evidence type="ECO:0000256" key="1">
    <source>
        <dbReference type="ARBA" id="ARBA00006538"/>
    </source>
</evidence>
<dbReference type="Pfam" id="PF08840">
    <property type="entry name" value="BAAT_C"/>
    <property type="match status" value="1"/>
</dbReference>
<dbReference type="InterPro" id="IPR006862">
    <property type="entry name" value="Thio_Ohase/aa_AcTrfase"/>
</dbReference>
<evidence type="ECO:0000313" key="8">
    <source>
        <dbReference type="RefSeq" id="XP_004638147.1"/>
    </source>
</evidence>
<dbReference type="GO" id="GO:0005777">
    <property type="term" value="C:peroxisome"/>
    <property type="evidence" value="ECO:0007669"/>
    <property type="project" value="TreeGrafter"/>
</dbReference>
<dbReference type="InParanoid" id="A0A6P3FET9"/>
<dbReference type="PANTHER" id="PTHR10824">
    <property type="entry name" value="ACYL-COENZYME A THIOESTERASE-RELATED"/>
    <property type="match status" value="1"/>
</dbReference>
<feature type="active site" description="Charge relay system" evidence="4">
    <location>
        <position position="328"/>
    </location>
</feature>
<dbReference type="AlphaFoldDB" id="A0A6P3FET9"/>
<dbReference type="PANTHER" id="PTHR10824:SF18">
    <property type="entry name" value="BILE ACID-COA:AMINO ACID N-ACYLTRANSFERASE"/>
    <property type="match status" value="1"/>
</dbReference>
<dbReference type="Pfam" id="PF04775">
    <property type="entry name" value="Bile_Hydr_Trans"/>
    <property type="match status" value="1"/>
</dbReference>
<feature type="domain" description="BAAT/Acyl-CoA thioester hydrolase C-terminal" evidence="6">
    <location>
        <begin position="206"/>
        <end position="413"/>
    </location>
</feature>